<name>A0A1S3UBR0_VIGRR</name>
<evidence type="ECO:0000259" key="2">
    <source>
        <dbReference type="Pfam" id="PF22936"/>
    </source>
</evidence>
<reference evidence="3" key="1">
    <citation type="journal article" date="2014" name="Nat. Commun.">
        <title>Genome sequence of mungbean and insights into evolution within Vigna species.</title>
        <authorList>
            <person name="Kang Y.J."/>
            <person name="Kim S.K."/>
            <person name="Kim M.Y."/>
            <person name="Lestari P."/>
            <person name="Kim K.H."/>
            <person name="Ha B.K."/>
            <person name="Jun T.H."/>
            <person name="Hwang W.J."/>
            <person name="Lee T."/>
            <person name="Lee J."/>
            <person name="Shim S."/>
            <person name="Yoon M.Y."/>
            <person name="Jang Y.E."/>
            <person name="Han K.S."/>
            <person name="Taeprayoon P."/>
            <person name="Yoon N."/>
            <person name="Somta P."/>
            <person name="Tanya P."/>
            <person name="Kim K.S."/>
            <person name="Gwag J.G."/>
            <person name="Moon J.K."/>
            <person name="Lee Y.H."/>
            <person name="Park B.S."/>
            <person name="Bombarely A."/>
            <person name="Doyle J.J."/>
            <person name="Jackson S.A."/>
            <person name="Schafleitner R."/>
            <person name="Srinives P."/>
            <person name="Varshney R.K."/>
            <person name="Lee S.H."/>
        </authorList>
    </citation>
    <scope>NUCLEOTIDE SEQUENCE [LARGE SCALE GENOMIC DNA]</scope>
    <source>
        <strain evidence="3">cv. VC1973A</strain>
    </source>
</reference>
<dbReference type="InterPro" id="IPR054722">
    <property type="entry name" value="PolX-like_BBD"/>
</dbReference>
<dbReference type="OrthoDB" id="1432936at2759"/>
<dbReference type="KEGG" id="vra:106763752"/>
<dbReference type="Proteomes" id="UP000087766">
    <property type="component" value="Chromosome 6"/>
</dbReference>
<feature type="region of interest" description="Disordered" evidence="1">
    <location>
        <begin position="34"/>
        <end position="79"/>
    </location>
</feature>
<evidence type="ECO:0000313" key="3">
    <source>
        <dbReference type="Proteomes" id="UP000087766"/>
    </source>
</evidence>
<feature type="compositionally biased region" description="Polar residues" evidence="1">
    <location>
        <begin position="65"/>
        <end position="79"/>
    </location>
</feature>
<feature type="compositionally biased region" description="Low complexity" evidence="1">
    <location>
        <begin position="45"/>
        <end position="64"/>
    </location>
</feature>
<gene>
    <name evidence="4" type="primary">LOC106763752</name>
</gene>
<organism evidence="3 4">
    <name type="scientific">Vigna radiata var. radiata</name>
    <name type="common">Mung bean</name>
    <name type="synonym">Phaseolus aureus</name>
    <dbReference type="NCBI Taxonomy" id="3916"/>
    <lineage>
        <taxon>Eukaryota</taxon>
        <taxon>Viridiplantae</taxon>
        <taxon>Streptophyta</taxon>
        <taxon>Embryophyta</taxon>
        <taxon>Tracheophyta</taxon>
        <taxon>Spermatophyta</taxon>
        <taxon>Magnoliopsida</taxon>
        <taxon>eudicotyledons</taxon>
        <taxon>Gunneridae</taxon>
        <taxon>Pentapetalae</taxon>
        <taxon>rosids</taxon>
        <taxon>fabids</taxon>
        <taxon>Fabales</taxon>
        <taxon>Fabaceae</taxon>
        <taxon>Papilionoideae</taxon>
        <taxon>50 kb inversion clade</taxon>
        <taxon>NPAAA clade</taxon>
        <taxon>indigoferoid/millettioid clade</taxon>
        <taxon>Phaseoleae</taxon>
        <taxon>Vigna</taxon>
    </lineage>
</organism>
<dbReference type="Pfam" id="PF22936">
    <property type="entry name" value="Pol_BBD"/>
    <property type="match status" value="1"/>
</dbReference>
<dbReference type="GeneID" id="106763752"/>
<evidence type="ECO:0000256" key="1">
    <source>
        <dbReference type="SAM" id="MobiDB-lite"/>
    </source>
</evidence>
<dbReference type="AlphaFoldDB" id="A0A1S3UBR0"/>
<sequence length="218" mass="23933">MKFWNSVGHNLITVGFHVAMGSNELMGPTTALTAQAKPNKPKPRPSTQSQWSSPPPNTSWSVSPQQQYTSLSQNPPRQQNHYTVSQAHTMNTGPSKRHYLLDSGATHHVTTDLNNLSVYHPYTGPHSLFVGDGSGLHISHSGTLKLHDISLPNVLCVPSMKQNVLSVSKLTKETNSALIFLPDYFVMKDLQTGHTKLKGPCVNDVYIWPSSSSSVNHL</sequence>
<protein>
    <submittedName>
        <fullName evidence="4">Uncharacterized protein LOC106763752</fullName>
    </submittedName>
</protein>
<feature type="domain" description="Retrovirus-related Pol polyprotein from transposon TNT 1-94-like beta-barrel" evidence="2">
    <location>
        <begin position="99"/>
        <end position="173"/>
    </location>
</feature>
<keyword evidence="3" id="KW-1185">Reference proteome</keyword>
<proteinExistence type="predicted"/>
<accession>A0A1S3UBR0</accession>
<evidence type="ECO:0000313" key="4">
    <source>
        <dbReference type="RefSeq" id="XP_014503399.1"/>
    </source>
</evidence>
<reference evidence="4" key="2">
    <citation type="submission" date="2025-08" db="UniProtKB">
        <authorList>
            <consortium name="RefSeq"/>
        </authorList>
    </citation>
    <scope>IDENTIFICATION</scope>
    <source>
        <tissue evidence="4">Leaf</tissue>
    </source>
</reference>
<dbReference type="RefSeq" id="XP_014503399.1">
    <property type="nucleotide sequence ID" value="XM_014647913.1"/>
</dbReference>